<evidence type="ECO:0000256" key="1">
    <source>
        <dbReference type="SAM" id="Phobius"/>
    </source>
</evidence>
<dbReference type="InterPro" id="IPR038750">
    <property type="entry name" value="YczE/YyaS-like"/>
</dbReference>
<keyword evidence="1" id="KW-0812">Transmembrane</keyword>
<feature type="transmembrane region" description="Helical" evidence="1">
    <location>
        <begin position="108"/>
        <end position="125"/>
    </location>
</feature>
<feature type="transmembrane region" description="Helical" evidence="1">
    <location>
        <begin position="39"/>
        <end position="64"/>
    </location>
</feature>
<proteinExistence type="predicted"/>
<dbReference type="PANTHER" id="PTHR40078">
    <property type="entry name" value="INTEGRAL MEMBRANE PROTEIN-RELATED"/>
    <property type="match status" value="1"/>
</dbReference>
<feature type="transmembrane region" description="Helical" evidence="1">
    <location>
        <begin position="9"/>
        <end position="27"/>
    </location>
</feature>
<dbReference type="Proteomes" id="UP000535491">
    <property type="component" value="Unassembled WGS sequence"/>
</dbReference>
<feature type="transmembrane region" description="Helical" evidence="1">
    <location>
        <begin position="171"/>
        <end position="190"/>
    </location>
</feature>
<keyword evidence="1" id="KW-1133">Transmembrane helix</keyword>
<reference evidence="2 3" key="1">
    <citation type="submission" date="2020-07" db="EMBL/GenBank/DDBJ databases">
        <authorList>
            <person name="Feng H."/>
        </authorList>
    </citation>
    <scope>NUCLEOTIDE SEQUENCE [LARGE SCALE GENOMIC DNA]</scope>
    <source>
        <strain evidence="3">s-10</strain>
    </source>
</reference>
<protein>
    <submittedName>
        <fullName evidence="2">YitT family protein</fullName>
    </submittedName>
</protein>
<comment type="caution">
    <text evidence="2">The sequence shown here is derived from an EMBL/GenBank/DDBJ whole genome shotgun (WGS) entry which is preliminary data.</text>
</comment>
<evidence type="ECO:0000313" key="2">
    <source>
        <dbReference type="EMBL" id="MBA4494179.1"/>
    </source>
</evidence>
<name>A0A7W2A8H4_9BACL</name>
<dbReference type="RefSeq" id="WP_181751428.1">
    <property type="nucleotide sequence ID" value="NZ_JACEIQ010000006.1"/>
</dbReference>
<dbReference type="AlphaFoldDB" id="A0A7W2A8H4"/>
<keyword evidence="1" id="KW-0472">Membrane</keyword>
<keyword evidence="3" id="KW-1185">Reference proteome</keyword>
<sequence length="203" mass="22298">MTNKTIIRIIAYIAGLIIQALGLALMIRSDLGTGPWDGFYVGMCSHFGLTVGFWLIIFGVIFIFCSSYLMKRRPDFLSLITVIILGLCIDVWLYVIHPEQKGAEMQVFTFWLGLIITSAGTGMYLQGEFALTPADQLMIALCRRLGLSLTASKTIGDSCALAFALVLDGPIGLGTVIYTFLSGPLIQFLIPRIERAIVTHVKD</sequence>
<dbReference type="Pfam" id="PF19700">
    <property type="entry name" value="DUF6198"/>
    <property type="match status" value="1"/>
</dbReference>
<feature type="transmembrane region" description="Helical" evidence="1">
    <location>
        <begin position="145"/>
        <end position="165"/>
    </location>
</feature>
<feature type="transmembrane region" description="Helical" evidence="1">
    <location>
        <begin position="76"/>
        <end position="96"/>
    </location>
</feature>
<dbReference type="PANTHER" id="PTHR40078:SF1">
    <property type="entry name" value="INTEGRAL MEMBRANE PROTEIN"/>
    <property type="match status" value="1"/>
</dbReference>
<dbReference type="EMBL" id="JACEIQ010000006">
    <property type="protein sequence ID" value="MBA4494179.1"/>
    <property type="molecule type" value="Genomic_DNA"/>
</dbReference>
<evidence type="ECO:0000313" key="3">
    <source>
        <dbReference type="Proteomes" id="UP000535491"/>
    </source>
</evidence>
<accession>A0A7W2A8H4</accession>
<gene>
    <name evidence="2" type="ORF">H1191_07660</name>
</gene>
<organism evidence="2 3">
    <name type="scientific">Paenactinomyces guangxiensis</name>
    <dbReference type="NCBI Taxonomy" id="1490290"/>
    <lineage>
        <taxon>Bacteria</taxon>
        <taxon>Bacillati</taxon>
        <taxon>Bacillota</taxon>
        <taxon>Bacilli</taxon>
        <taxon>Bacillales</taxon>
        <taxon>Thermoactinomycetaceae</taxon>
        <taxon>Paenactinomyces</taxon>
    </lineage>
</organism>